<dbReference type="InParanoid" id="G3I698"/>
<evidence type="ECO:0000313" key="2">
    <source>
        <dbReference type="Proteomes" id="UP000001075"/>
    </source>
</evidence>
<protein>
    <submittedName>
        <fullName evidence="1">Uncharacterized protein</fullName>
    </submittedName>
</protein>
<evidence type="ECO:0000313" key="1">
    <source>
        <dbReference type="EMBL" id="EGW10725.1"/>
    </source>
</evidence>
<gene>
    <name evidence="1" type="ORF">I79_019010</name>
</gene>
<dbReference type="AlphaFoldDB" id="G3I698"/>
<dbReference type="Proteomes" id="UP000001075">
    <property type="component" value="Unassembled WGS sequence"/>
</dbReference>
<sequence>MDFCLGTPQPLLLPVACGGLGHLCNSPISSVQRQSLLMPADKQTPCEAQVDQRGLKNSFFFPP</sequence>
<name>G3I698_CRIGR</name>
<accession>G3I698</accession>
<dbReference type="EMBL" id="JH001349">
    <property type="protein sequence ID" value="EGW10725.1"/>
    <property type="molecule type" value="Genomic_DNA"/>
</dbReference>
<proteinExistence type="predicted"/>
<reference evidence="2" key="1">
    <citation type="journal article" date="2011" name="Nat. Biotechnol.">
        <title>The genomic sequence of the Chinese hamster ovary (CHO)-K1 cell line.</title>
        <authorList>
            <person name="Xu X."/>
            <person name="Nagarajan H."/>
            <person name="Lewis N.E."/>
            <person name="Pan S."/>
            <person name="Cai Z."/>
            <person name="Liu X."/>
            <person name="Chen W."/>
            <person name="Xie M."/>
            <person name="Wang W."/>
            <person name="Hammond S."/>
            <person name="Andersen M.R."/>
            <person name="Neff N."/>
            <person name="Passarelli B."/>
            <person name="Koh W."/>
            <person name="Fan H.C."/>
            <person name="Wang J."/>
            <person name="Gui Y."/>
            <person name="Lee K.H."/>
            <person name="Betenbaugh M.J."/>
            <person name="Quake S.R."/>
            <person name="Famili I."/>
            <person name="Palsson B.O."/>
            <person name="Wang J."/>
        </authorList>
    </citation>
    <scope>NUCLEOTIDE SEQUENCE [LARGE SCALE GENOMIC DNA]</scope>
    <source>
        <strain evidence="2">CHO K1 cell line</strain>
    </source>
</reference>
<organism evidence="1 2">
    <name type="scientific">Cricetulus griseus</name>
    <name type="common">Chinese hamster</name>
    <name type="synonym">Cricetulus barabensis griseus</name>
    <dbReference type="NCBI Taxonomy" id="10029"/>
    <lineage>
        <taxon>Eukaryota</taxon>
        <taxon>Metazoa</taxon>
        <taxon>Chordata</taxon>
        <taxon>Craniata</taxon>
        <taxon>Vertebrata</taxon>
        <taxon>Euteleostomi</taxon>
        <taxon>Mammalia</taxon>
        <taxon>Eutheria</taxon>
        <taxon>Euarchontoglires</taxon>
        <taxon>Glires</taxon>
        <taxon>Rodentia</taxon>
        <taxon>Myomorpha</taxon>
        <taxon>Muroidea</taxon>
        <taxon>Cricetidae</taxon>
        <taxon>Cricetinae</taxon>
        <taxon>Cricetulus</taxon>
    </lineage>
</organism>